<sequence length="48" mass="5050">MNSKFGGITRVDQLDGAILWSRSGDHASFVDPPHPPGQAIGIVACSDK</sequence>
<accession>I3X4I2</accession>
<name>I3X4I2_SINF2</name>
<dbReference type="KEGG" id="sfd:USDA257_c22060"/>
<dbReference type="Proteomes" id="UP000006180">
    <property type="component" value="Chromosome"/>
</dbReference>
<organism evidence="1 2">
    <name type="scientific">Sinorhizobium fredii (strain USDA 257)</name>
    <dbReference type="NCBI Taxonomy" id="1185652"/>
    <lineage>
        <taxon>Bacteria</taxon>
        <taxon>Pseudomonadati</taxon>
        <taxon>Pseudomonadota</taxon>
        <taxon>Alphaproteobacteria</taxon>
        <taxon>Hyphomicrobiales</taxon>
        <taxon>Rhizobiaceae</taxon>
        <taxon>Sinorhizobium/Ensifer group</taxon>
        <taxon>Sinorhizobium</taxon>
    </lineage>
</organism>
<dbReference type="PATRIC" id="fig|1185652.3.peg.2276"/>
<dbReference type="HOGENOM" id="CLU_3157824_0_0_5"/>
<dbReference type="EMBL" id="CP003563">
    <property type="protein sequence ID" value="AFL50788.1"/>
    <property type="molecule type" value="Genomic_DNA"/>
</dbReference>
<reference evidence="1 2" key="1">
    <citation type="journal article" date="2012" name="J. Bacteriol.">
        <title>Complete genome sequence of the broad-host-range strain Sinorhizobium fredii USDA257.</title>
        <authorList>
            <person name="Schuldes J."/>
            <person name="Rodriguez Orbegoso M."/>
            <person name="Schmeisser C."/>
            <person name="Krishnan H.B."/>
            <person name="Daniel R."/>
            <person name="Streit W.R."/>
        </authorList>
    </citation>
    <scope>NUCLEOTIDE SEQUENCE [LARGE SCALE GENOMIC DNA]</scope>
    <source>
        <strain evidence="1 2">USDA 257</strain>
    </source>
</reference>
<evidence type="ECO:0000313" key="1">
    <source>
        <dbReference type="EMBL" id="AFL50788.1"/>
    </source>
</evidence>
<evidence type="ECO:0000313" key="2">
    <source>
        <dbReference type="Proteomes" id="UP000006180"/>
    </source>
</evidence>
<dbReference type="AlphaFoldDB" id="I3X4I2"/>
<proteinExistence type="predicted"/>
<protein>
    <submittedName>
        <fullName evidence="1">Uncharacterized protein</fullName>
    </submittedName>
</protein>
<gene>
    <name evidence="1" type="ORF">USDA257_c22060</name>
</gene>